<evidence type="ECO:0000313" key="2">
    <source>
        <dbReference type="Proteomes" id="UP000032233"/>
    </source>
</evidence>
<dbReference type="Proteomes" id="UP000032233">
    <property type="component" value="Unassembled WGS sequence"/>
</dbReference>
<accession>A0A0D2HW69</accession>
<dbReference type="InParanoid" id="A0A0D2HW69"/>
<sequence>MVVVVQFPFSVILAKANSTLRLAGGISDSAADNLALRSFEAGRRSG</sequence>
<comment type="caution">
    <text evidence="1">The sequence shown here is derived from an EMBL/GenBank/DDBJ whole genome shotgun (WGS) entry which is preliminary data.</text>
</comment>
<organism evidence="1 2">
    <name type="scientific">Dethiosulfatarculus sandiegensis</name>
    <dbReference type="NCBI Taxonomy" id="1429043"/>
    <lineage>
        <taxon>Bacteria</taxon>
        <taxon>Pseudomonadati</taxon>
        <taxon>Thermodesulfobacteriota</taxon>
        <taxon>Desulfarculia</taxon>
        <taxon>Desulfarculales</taxon>
        <taxon>Desulfarculaceae</taxon>
        <taxon>Dethiosulfatarculus</taxon>
    </lineage>
</organism>
<reference evidence="1 2" key="1">
    <citation type="submission" date="2013-11" db="EMBL/GenBank/DDBJ databases">
        <title>Metagenomic analysis of a methanogenic consortium involved in long chain n-alkane degradation.</title>
        <authorList>
            <person name="Davidova I.A."/>
            <person name="Callaghan A.V."/>
            <person name="Wawrik B."/>
            <person name="Pruitt S."/>
            <person name="Marks C."/>
            <person name="Duncan K.E."/>
            <person name="Suflita J.M."/>
        </authorList>
    </citation>
    <scope>NUCLEOTIDE SEQUENCE [LARGE SCALE GENOMIC DNA]</scope>
    <source>
        <strain evidence="1 2">SPR</strain>
    </source>
</reference>
<proteinExistence type="predicted"/>
<evidence type="ECO:0000313" key="1">
    <source>
        <dbReference type="EMBL" id="KIX14618.1"/>
    </source>
</evidence>
<dbReference type="EMBL" id="AZAC01000010">
    <property type="protein sequence ID" value="KIX14618.1"/>
    <property type="molecule type" value="Genomic_DNA"/>
</dbReference>
<keyword evidence="2" id="KW-1185">Reference proteome</keyword>
<dbReference type="AlphaFoldDB" id="A0A0D2HW69"/>
<protein>
    <submittedName>
        <fullName evidence="1">Uncharacterized protein</fullName>
    </submittedName>
</protein>
<dbReference type="STRING" id="1429043.X474_07630"/>
<gene>
    <name evidence="1" type="ORF">X474_07630</name>
</gene>
<name>A0A0D2HW69_9BACT</name>